<name>A0A1Y6E9P5_9SPHN</name>
<keyword evidence="3" id="KW-1185">Reference proteome</keyword>
<keyword evidence="1" id="KW-0472">Membrane</keyword>
<gene>
    <name evidence="2" type="ORF">SAMN06297468_0003</name>
</gene>
<reference evidence="3" key="1">
    <citation type="submission" date="2017-04" db="EMBL/GenBank/DDBJ databases">
        <authorList>
            <person name="Varghese N."/>
            <person name="Submissions S."/>
        </authorList>
    </citation>
    <scope>NUCLEOTIDE SEQUENCE [LARGE SCALE GENOMIC DNA]</scope>
</reference>
<dbReference type="AlphaFoldDB" id="A0A1Y6E9P5"/>
<dbReference type="RefSeq" id="WP_143255919.1">
    <property type="nucleotide sequence ID" value="NZ_FXWG01000001.1"/>
</dbReference>
<accession>A0A1Y6E9P5</accession>
<evidence type="ECO:0000313" key="3">
    <source>
        <dbReference type="Proteomes" id="UP000194420"/>
    </source>
</evidence>
<sequence>MTETMAVVALSNDARRERISSLLVRYPELQGSELEELIDFYKTAPPIETALLTCEENVAAKARQFLNEHAKATSRGLEAPLVVVVFVLLAIVIMFALAFHLPA</sequence>
<evidence type="ECO:0000256" key="1">
    <source>
        <dbReference type="SAM" id="Phobius"/>
    </source>
</evidence>
<dbReference type="OrthoDB" id="7429148at2"/>
<dbReference type="Proteomes" id="UP000194420">
    <property type="component" value="Unassembled WGS sequence"/>
</dbReference>
<protein>
    <submittedName>
        <fullName evidence="2">Uncharacterized protein</fullName>
    </submittedName>
</protein>
<organism evidence="2 3">
    <name type="scientific">Altererythrobacter xiamenensis</name>
    <dbReference type="NCBI Taxonomy" id="1316679"/>
    <lineage>
        <taxon>Bacteria</taxon>
        <taxon>Pseudomonadati</taxon>
        <taxon>Pseudomonadota</taxon>
        <taxon>Alphaproteobacteria</taxon>
        <taxon>Sphingomonadales</taxon>
        <taxon>Erythrobacteraceae</taxon>
        <taxon>Altererythrobacter</taxon>
    </lineage>
</organism>
<proteinExistence type="predicted"/>
<feature type="transmembrane region" description="Helical" evidence="1">
    <location>
        <begin position="81"/>
        <end position="101"/>
    </location>
</feature>
<keyword evidence="1" id="KW-0812">Transmembrane</keyword>
<evidence type="ECO:0000313" key="2">
    <source>
        <dbReference type="EMBL" id="SMQ57650.1"/>
    </source>
</evidence>
<dbReference type="EMBL" id="FXWG01000001">
    <property type="protein sequence ID" value="SMQ57650.1"/>
    <property type="molecule type" value="Genomic_DNA"/>
</dbReference>
<keyword evidence="1" id="KW-1133">Transmembrane helix</keyword>